<evidence type="ECO:0000256" key="4">
    <source>
        <dbReference type="ARBA" id="ARBA00022729"/>
    </source>
</evidence>
<keyword evidence="2" id="KW-0645">Protease</keyword>
<dbReference type="Gene3D" id="3.40.390.10">
    <property type="entry name" value="Collagenase (Catalytic Domain)"/>
    <property type="match status" value="1"/>
</dbReference>
<keyword evidence="6" id="KW-0862">Zinc</keyword>
<protein>
    <submittedName>
        <fullName evidence="11">Secreted protein (Por secretion system target)</fullName>
    </submittedName>
</protein>
<evidence type="ECO:0000256" key="2">
    <source>
        <dbReference type="ARBA" id="ARBA00022670"/>
    </source>
</evidence>
<name>A0ABY2G3R6_9FLAO</name>
<proteinExistence type="inferred from homology"/>
<evidence type="ECO:0000313" key="11">
    <source>
        <dbReference type="EMBL" id="TDY10575.1"/>
    </source>
</evidence>
<dbReference type="InterPro" id="IPR024079">
    <property type="entry name" value="MetalloPept_cat_dom_sf"/>
</dbReference>
<dbReference type="PANTHER" id="PTHR47466">
    <property type="match status" value="1"/>
</dbReference>
<keyword evidence="9" id="KW-1133">Transmembrane helix</keyword>
<keyword evidence="4" id="KW-0732">Signal</keyword>
<accession>A0ABY2G3R6</accession>
<reference evidence="11 12" key="1">
    <citation type="submission" date="2019-03" db="EMBL/GenBank/DDBJ databases">
        <title>Genomic Encyclopedia of Type Strains, Phase III (KMG-III): the genomes of soil and plant-associated and newly described type strains.</title>
        <authorList>
            <person name="Whitman W."/>
        </authorList>
    </citation>
    <scope>NUCLEOTIDE SEQUENCE [LARGE SCALE GENOMIC DNA]</scope>
    <source>
        <strain evidence="11 12">CGMCC 1.10957</strain>
    </source>
</reference>
<evidence type="ECO:0000256" key="5">
    <source>
        <dbReference type="ARBA" id="ARBA00022801"/>
    </source>
</evidence>
<dbReference type="Pfam" id="PF01483">
    <property type="entry name" value="P_proprotein"/>
    <property type="match status" value="1"/>
</dbReference>
<keyword evidence="9" id="KW-0812">Transmembrane</keyword>
<keyword evidence="5" id="KW-0378">Hydrolase</keyword>
<dbReference type="EMBL" id="SOQZ01000005">
    <property type="protein sequence ID" value="TDY10575.1"/>
    <property type="molecule type" value="Genomic_DNA"/>
</dbReference>
<dbReference type="Pfam" id="PF18962">
    <property type="entry name" value="Por_Secre_tail"/>
    <property type="match status" value="1"/>
</dbReference>
<dbReference type="InterPro" id="IPR026444">
    <property type="entry name" value="Secre_tail"/>
</dbReference>
<evidence type="ECO:0000256" key="6">
    <source>
        <dbReference type="ARBA" id="ARBA00022833"/>
    </source>
</evidence>
<keyword evidence="3" id="KW-0479">Metal-binding</keyword>
<evidence type="ECO:0000256" key="1">
    <source>
        <dbReference type="ARBA" id="ARBA00008721"/>
    </source>
</evidence>
<dbReference type="SUPFAM" id="SSF55486">
    <property type="entry name" value="Metalloproteases ('zincins'), catalytic domain"/>
    <property type="match status" value="1"/>
</dbReference>
<dbReference type="PROSITE" id="PS51829">
    <property type="entry name" value="P_HOMO_B"/>
    <property type="match status" value="1"/>
</dbReference>
<feature type="domain" description="P/Homo B" evidence="10">
    <location>
        <begin position="457"/>
        <end position="609"/>
    </location>
</feature>
<comment type="caution">
    <text evidence="11">The sequence shown here is derived from an EMBL/GenBank/DDBJ whole genome shotgun (WGS) entry which is preliminary data.</text>
</comment>
<evidence type="ECO:0000256" key="8">
    <source>
        <dbReference type="ARBA" id="ARBA00023157"/>
    </source>
</evidence>
<evidence type="ECO:0000313" key="12">
    <source>
        <dbReference type="Proteomes" id="UP000294930"/>
    </source>
</evidence>
<keyword evidence="9" id="KW-0472">Membrane</keyword>
<keyword evidence="12" id="KW-1185">Reference proteome</keyword>
<keyword evidence="7" id="KW-0482">Metalloprotease</keyword>
<evidence type="ECO:0000256" key="9">
    <source>
        <dbReference type="SAM" id="Phobius"/>
    </source>
</evidence>
<dbReference type="Proteomes" id="UP000294930">
    <property type="component" value="Unassembled WGS sequence"/>
</dbReference>
<gene>
    <name evidence="11" type="ORF">A8975_2301</name>
</gene>
<dbReference type="InterPro" id="IPR002884">
    <property type="entry name" value="P_dom"/>
</dbReference>
<dbReference type="Gene3D" id="2.60.120.260">
    <property type="entry name" value="Galactose-binding domain-like"/>
    <property type="match status" value="1"/>
</dbReference>
<dbReference type="PANTHER" id="PTHR47466:SF1">
    <property type="entry name" value="METALLOPROTEASE MEP1 (AFU_ORTHOLOGUE AFUA_1G07730)-RELATED"/>
    <property type="match status" value="1"/>
</dbReference>
<dbReference type="Pfam" id="PF05572">
    <property type="entry name" value="Peptidase_M43"/>
    <property type="match status" value="1"/>
</dbReference>
<sequence>MEDVYRYYPFLINTIYMKMNFTIKSLFAMLMLICVANSYSQQRTCGVDEYMEEMLKNPELAKKYEENQKKFQAELARRANGDYSARGASIVIPVAVHFPTGNEADRDCLVALAQSQVDVLNADYTAMNADISNWTAASPFYPGLQPGVANISFCLAVSDHPVGVDPELLEGEPAVTIGYNFANGSGFPELDSNWAGYMNFLIKPLDGTTLGYSPLGGSIENGGAVVMNLSTFGTGSGCPGSGIVPGAPFNLGRTVTHELGHFYNLNHTFADFTCTGDDGLADTPNIDTESYNCPPAGSVNACTPGQYSLTMNYMDYVNDACMYMFTPDQMNVVDAYVSSVLASQIKPGVCEPATPGFNLATTDNEIFSCPNTDTEAVFTFNYSTILDFNETTTFSASGVPAGASVAFSPTSLNSNGSFTMTIGNLGMTAQGDYTITVTGTSSSVTKSFDVVLNNNCTEIQCNTYESAPNLNLTITDGAGGSAGQPILEHVINIPDSGLIESMTVNVNVSHTYVSDVRAVLLHPNQTDFIYLWNLNCGNNDDFDVTFDDEASAITCGSPTVGTFQPAQALSAFSGLESQGDWTLIMLDYFAGDEGTLNNWSIEICSEQQLSVDEFSANEFSIFPNPNNGEFTIKLNSNSGNNIAVDVFDIRGRKIFNNSYSRNNSDFSQSIKLNSVEAGMYLVTVSDGAKKITKKIIVE</sequence>
<dbReference type="InterPro" id="IPR008979">
    <property type="entry name" value="Galactose-bd-like_sf"/>
</dbReference>
<dbReference type="NCBIfam" id="TIGR04183">
    <property type="entry name" value="Por_Secre_tail"/>
    <property type="match status" value="1"/>
</dbReference>
<dbReference type="InterPro" id="IPR008754">
    <property type="entry name" value="Peptidase_M43"/>
</dbReference>
<evidence type="ECO:0000256" key="7">
    <source>
        <dbReference type="ARBA" id="ARBA00023049"/>
    </source>
</evidence>
<feature type="transmembrane region" description="Helical" evidence="9">
    <location>
        <begin position="21"/>
        <end position="39"/>
    </location>
</feature>
<evidence type="ECO:0000256" key="3">
    <source>
        <dbReference type="ARBA" id="ARBA00022723"/>
    </source>
</evidence>
<organism evidence="11 12">
    <name type="scientific">Meridianimaribacter flavus</name>
    <dbReference type="NCBI Taxonomy" id="571115"/>
    <lineage>
        <taxon>Bacteria</taxon>
        <taxon>Pseudomonadati</taxon>
        <taxon>Bacteroidota</taxon>
        <taxon>Flavobacteriia</taxon>
        <taxon>Flavobacteriales</taxon>
        <taxon>Flavobacteriaceae</taxon>
        <taxon>Meridianimaribacter</taxon>
    </lineage>
</organism>
<evidence type="ECO:0000259" key="10">
    <source>
        <dbReference type="PROSITE" id="PS51829"/>
    </source>
</evidence>
<comment type="similarity">
    <text evidence="1">Belongs to the peptidase M43B family.</text>
</comment>
<keyword evidence="8" id="KW-1015">Disulfide bond</keyword>
<dbReference type="SUPFAM" id="SSF49785">
    <property type="entry name" value="Galactose-binding domain-like"/>
    <property type="match status" value="1"/>
</dbReference>